<keyword evidence="3" id="KW-1185">Reference proteome</keyword>
<dbReference type="AlphaFoldDB" id="A0AAN6VCG7"/>
<evidence type="ECO:0000256" key="1">
    <source>
        <dbReference type="SAM" id="MobiDB-lite"/>
    </source>
</evidence>
<protein>
    <submittedName>
        <fullName evidence="2">Uncharacterized protein</fullName>
    </submittedName>
</protein>
<organism evidence="2 3">
    <name type="scientific">Chaetomidium leptoderma</name>
    <dbReference type="NCBI Taxonomy" id="669021"/>
    <lineage>
        <taxon>Eukaryota</taxon>
        <taxon>Fungi</taxon>
        <taxon>Dikarya</taxon>
        <taxon>Ascomycota</taxon>
        <taxon>Pezizomycotina</taxon>
        <taxon>Sordariomycetes</taxon>
        <taxon>Sordariomycetidae</taxon>
        <taxon>Sordariales</taxon>
        <taxon>Chaetomiaceae</taxon>
        <taxon>Chaetomidium</taxon>
    </lineage>
</organism>
<feature type="compositionally biased region" description="Acidic residues" evidence="1">
    <location>
        <begin position="84"/>
        <end position="106"/>
    </location>
</feature>
<feature type="region of interest" description="Disordered" evidence="1">
    <location>
        <begin position="79"/>
        <end position="106"/>
    </location>
</feature>
<sequence length="249" mass="28131">MISHGSRDAYHARKEFGLRPSQDSEKGGPEPVFCFCRFGRTETKLPDGRIVYIAGEHEDYYDPDFNIYNDVVVVHRHGAVQETEQTEEGTGADDAGSENEMSDDSDYDKEYWEDLKREKIKEDLETAALAAGVDPADIQIYGYPADVFPATYFHTATYFKDERTGGNEYVYIIGGLGYGKSPHRKATLVHRLDLQDHSIRRIATNGEAPPPRVGSEKEWKVELQGGRILYTVGSEGYFLSLADMRWSRS</sequence>
<dbReference type="EMBL" id="MU857235">
    <property type="protein sequence ID" value="KAK4148918.1"/>
    <property type="molecule type" value="Genomic_DNA"/>
</dbReference>
<feature type="region of interest" description="Disordered" evidence="1">
    <location>
        <begin position="1"/>
        <end position="27"/>
    </location>
</feature>
<gene>
    <name evidence="2" type="ORF">C8A00DRAFT_19337</name>
</gene>
<comment type="caution">
    <text evidence="2">The sequence shown here is derived from an EMBL/GenBank/DDBJ whole genome shotgun (WGS) entry which is preliminary data.</text>
</comment>
<proteinExistence type="predicted"/>
<accession>A0AAN6VCG7</accession>
<evidence type="ECO:0000313" key="3">
    <source>
        <dbReference type="Proteomes" id="UP001302745"/>
    </source>
</evidence>
<dbReference type="Proteomes" id="UP001302745">
    <property type="component" value="Unassembled WGS sequence"/>
</dbReference>
<name>A0AAN6VCG7_9PEZI</name>
<evidence type="ECO:0000313" key="2">
    <source>
        <dbReference type="EMBL" id="KAK4148918.1"/>
    </source>
</evidence>
<reference evidence="2" key="2">
    <citation type="submission" date="2023-05" db="EMBL/GenBank/DDBJ databases">
        <authorList>
            <consortium name="Lawrence Berkeley National Laboratory"/>
            <person name="Steindorff A."/>
            <person name="Hensen N."/>
            <person name="Bonometti L."/>
            <person name="Westerberg I."/>
            <person name="Brannstrom I.O."/>
            <person name="Guillou S."/>
            <person name="Cros-Aarteil S."/>
            <person name="Calhoun S."/>
            <person name="Haridas S."/>
            <person name="Kuo A."/>
            <person name="Mondo S."/>
            <person name="Pangilinan J."/>
            <person name="Riley R."/>
            <person name="Labutti K."/>
            <person name="Andreopoulos B."/>
            <person name="Lipzen A."/>
            <person name="Chen C."/>
            <person name="Yanf M."/>
            <person name="Daum C."/>
            <person name="Ng V."/>
            <person name="Clum A."/>
            <person name="Ohm R."/>
            <person name="Martin F."/>
            <person name="Silar P."/>
            <person name="Natvig D."/>
            <person name="Lalanne C."/>
            <person name="Gautier V."/>
            <person name="Ament-Velasquez S.L."/>
            <person name="Kruys A."/>
            <person name="Hutchinson M.I."/>
            <person name="Powell A.J."/>
            <person name="Barry K."/>
            <person name="Miller A.N."/>
            <person name="Grigoriev I.V."/>
            <person name="Debuchy R."/>
            <person name="Gladieux P."/>
            <person name="Thoren M.H."/>
            <person name="Johannesson H."/>
        </authorList>
    </citation>
    <scope>NUCLEOTIDE SEQUENCE</scope>
    <source>
        <strain evidence="2">CBS 538.74</strain>
    </source>
</reference>
<reference evidence="2" key="1">
    <citation type="journal article" date="2023" name="Mol. Phylogenet. Evol.">
        <title>Genome-scale phylogeny and comparative genomics of the fungal order Sordariales.</title>
        <authorList>
            <person name="Hensen N."/>
            <person name="Bonometti L."/>
            <person name="Westerberg I."/>
            <person name="Brannstrom I.O."/>
            <person name="Guillou S."/>
            <person name="Cros-Aarteil S."/>
            <person name="Calhoun S."/>
            <person name="Haridas S."/>
            <person name="Kuo A."/>
            <person name="Mondo S."/>
            <person name="Pangilinan J."/>
            <person name="Riley R."/>
            <person name="LaButti K."/>
            <person name="Andreopoulos B."/>
            <person name="Lipzen A."/>
            <person name="Chen C."/>
            <person name="Yan M."/>
            <person name="Daum C."/>
            <person name="Ng V."/>
            <person name="Clum A."/>
            <person name="Steindorff A."/>
            <person name="Ohm R.A."/>
            <person name="Martin F."/>
            <person name="Silar P."/>
            <person name="Natvig D.O."/>
            <person name="Lalanne C."/>
            <person name="Gautier V."/>
            <person name="Ament-Velasquez S.L."/>
            <person name="Kruys A."/>
            <person name="Hutchinson M.I."/>
            <person name="Powell A.J."/>
            <person name="Barry K."/>
            <person name="Miller A.N."/>
            <person name="Grigoriev I.V."/>
            <person name="Debuchy R."/>
            <person name="Gladieux P."/>
            <person name="Hiltunen Thoren M."/>
            <person name="Johannesson H."/>
        </authorList>
    </citation>
    <scope>NUCLEOTIDE SEQUENCE</scope>
    <source>
        <strain evidence="2">CBS 538.74</strain>
    </source>
</reference>